<sequence>MKKIIIVGLVIFIGFFLAATLVWFVHEKDVYKKFKFNKKFNDERITQLDVDSFSSKIEITKGKDYRVRFYGNNDLKVNTKDDKLSIVERRSSKRGYSFNLNPFNQSKNSIHITIPEDKIKNLNINSRGGTLNIHDTRLKHADIMKDSGSLNISNAKVESVNFNNETANLNINNSLIKNSRFKGNYSEMRVNESKVKDSLFLVDKGFIDFKHMASESDIKASIKQGSIHLSYKTKTKNTLLKLHPGAGKAKVNNKYFEKGKVGQSDNVIEFYTIKDDITIK</sequence>
<dbReference type="InterPro" id="IPR025164">
    <property type="entry name" value="Toastrack_DUF4097"/>
</dbReference>
<gene>
    <name evidence="3" type="ORF">BUY48_06185</name>
</gene>
<protein>
    <recommendedName>
        <fullName evidence="2">DUF4097 domain-containing protein</fullName>
    </recommendedName>
</protein>
<organism evidence="3 4">
    <name type="scientific">Staphylococcus devriesei</name>
    <dbReference type="NCBI Taxonomy" id="586733"/>
    <lineage>
        <taxon>Bacteria</taxon>
        <taxon>Bacillati</taxon>
        <taxon>Bacillota</taxon>
        <taxon>Bacilli</taxon>
        <taxon>Bacillales</taxon>
        <taxon>Staphylococcaceae</taxon>
        <taxon>Staphylococcus</taxon>
    </lineage>
</organism>
<proteinExistence type="predicted"/>
<name>A0A2T4L1E9_9STAP</name>
<dbReference type="AlphaFoldDB" id="A0A2T4L1E9"/>
<dbReference type="Proteomes" id="UP000243350">
    <property type="component" value="Unassembled WGS sequence"/>
</dbReference>
<feature type="domain" description="DUF4097" evidence="2">
    <location>
        <begin position="45"/>
        <end position="279"/>
    </location>
</feature>
<comment type="caution">
    <text evidence="3">The sequence shown here is derived from an EMBL/GenBank/DDBJ whole genome shotgun (WGS) entry which is preliminary data.</text>
</comment>
<reference evidence="3 4" key="1">
    <citation type="journal article" date="2016" name="Front. Microbiol.">
        <title>Comprehensive Phylogenetic Analysis of Bovine Non-aureus Staphylococci Species Based on Whole-Genome Sequencing.</title>
        <authorList>
            <person name="Naushad S."/>
            <person name="Barkema H.W."/>
            <person name="Luby C."/>
            <person name="Condas L.A."/>
            <person name="Nobrega D.B."/>
            <person name="Carson D.A."/>
            <person name="De Buck J."/>
        </authorList>
    </citation>
    <scope>NUCLEOTIDE SEQUENCE [LARGE SCALE GENOMIC DNA]</scope>
    <source>
        <strain evidence="3 4">SNUC 4143</strain>
    </source>
</reference>
<evidence type="ECO:0000313" key="3">
    <source>
        <dbReference type="EMBL" id="PTF15634.1"/>
    </source>
</evidence>
<dbReference type="Pfam" id="PF13349">
    <property type="entry name" value="DUF4097"/>
    <property type="match status" value="1"/>
</dbReference>
<evidence type="ECO:0000313" key="4">
    <source>
        <dbReference type="Proteomes" id="UP000243350"/>
    </source>
</evidence>
<accession>A0A2T4L1E9</accession>
<dbReference type="RefSeq" id="WP_107520159.1">
    <property type="nucleotide sequence ID" value="NZ_PYZH01000030.1"/>
</dbReference>
<feature type="transmembrane region" description="Helical" evidence="1">
    <location>
        <begin position="6"/>
        <end position="25"/>
    </location>
</feature>
<dbReference type="Gene3D" id="2.160.20.120">
    <property type="match status" value="1"/>
</dbReference>
<keyword evidence="1" id="KW-0472">Membrane</keyword>
<dbReference type="EMBL" id="PYZH01000030">
    <property type="protein sequence ID" value="PTF15634.1"/>
    <property type="molecule type" value="Genomic_DNA"/>
</dbReference>
<keyword evidence="1" id="KW-0812">Transmembrane</keyword>
<keyword evidence="1" id="KW-1133">Transmembrane helix</keyword>
<evidence type="ECO:0000259" key="2">
    <source>
        <dbReference type="Pfam" id="PF13349"/>
    </source>
</evidence>
<evidence type="ECO:0000256" key="1">
    <source>
        <dbReference type="SAM" id="Phobius"/>
    </source>
</evidence>